<proteinExistence type="predicted"/>
<gene>
    <name evidence="2" type="ORF">B0I21_1211</name>
</gene>
<dbReference type="Proteomes" id="UP000294752">
    <property type="component" value="Unassembled WGS sequence"/>
</dbReference>
<comment type="caution">
    <text evidence="2">The sequence shown here is derived from an EMBL/GenBank/DDBJ whole genome shotgun (WGS) entry which is preliminary data.</text>
</comment>
<sequence>IYTITIKDAQLFAYMTKELYGERQIAENIRYADLTRSAFRDSNGNPDSKLDIQKSGESALLQLFGKMFNLNKQKISDTDKNENVKLDSEGNVTMKDPCKP</sequence>
<protein>
    <submittedName>
        <fullName evidence="2">Uncharacterized protein</fullName>
    </submittedName>
</protein>
<evidence type="ECO:0000256" key="1">
    <source>
        <dbReference type="SAM" id="MobiDB-lite"/>
    </source>
</evidence>
<organism evidence="2 3">
    <name type="scientific">Sphingobacterium paludis</name>
    <dbReference type="NCBI Taxonomy" id="1476465"/>
    <lineage>
        <taxon>Bacteria</taxon>
        <taxon>Pseudomonadati</taxon>
        <taxon>Bacteroidota</taxon>
        <taxon>Sphingobacteriia</taxon>
        <taxon>Sphingobacteriales</taxon>
        <taxon>Sphingobacteriaceae</taxon>
        <taxon>Sphingobacterium</taxon>
    </lineage>
</organism>
<dbReference type="EMBL" id="SNZV01000021">
    <property type="protein sequence ID" value="TDS05550.1"/>
    <property type="molecule type" value="Genomic_DNA"/>
</dbReference>
<reference evidence="2 3" key="1">
    <citation type="submission" date="2019-03" db="EMBL/GenBank/DDBJ databases">
        <title>Genomic Encyclopedia of Type Strains, Phase III (KMG-III): the genomes of soil and plant-associated and newly described type strains.</title>
        <authorList>
            <person name="Whitman W."/>
        </authorList>
    </citation>
    <scope>NUCLEOTIDE SEQUENCE [LARGE SCALE GENOMIC DNA]</scope>
    <source>
        <strain evidence="2 3">CGMCC 1.12801</strain>
    </source>
</reference>
<feature type="region of interest" description="Disordered" evidence="1">
    <location>
        <begin position="81"/>
        <end position="100"/>
    </location>
</feature>
<evidence type="ECO:0000313" key="3">
    <source>
        <dbReference type="Proteomes" id="UP000294752"/>
    </source>
</evidence>
<dbReference type="RefSeq" id="WP_208292402.1">
    <property type="nucleotide sequence ID" value="NZ_SNZV01000021.1"/>
</dbReference>
<accession>A0A4R7CRN1</accession>
<dbReference type="AlphaFoldDB" id="A0A4R7CRN1"/>
<keyword evidence="3" id="KW-1185">Reference proteome</keyword>
<feature type="non-terminal residue" evidence="2">
    <location>
        <position position="1"/>
    </location>
</feature>
<name>A0A4R7CRN1_9SPHI</name>
<evidence type="ECO:0000313" key="2">
    <source>
        <dbReference type="EMBL" id="TDS05550.1"/>
    </source>
</evidence>